<comment type="caution">
    <text evidence="1">The sequence shown here is derived from an EMBL/GenBank/DDBJ whole genome shotgun (WGS) entry which is preliminary data.</text>
</comment>
<name>A0AAV4N8G3_CAEEX</name>
<dbReference type="AlphaFoldDB" id="A0AAV4N8G3"/>
<reference evidence="1 2" key="1">
    <citation type="submission" date="2021-06" db="EMBL/GenBank/DDBJ databases">
        <title>Caerostris extrusa draft genome.</title>
        <authorList>
            <person name="Kono N."/>
            <person name="Arakawa K."/>
        </authorList>
    </citation>
    <scope>NUCLEOTIDE SEQUENCE [LARGE SCALE GENOMIC DNA]</scope>
</reference>
<gene>
    <name evidence="1" type="ORF">CEXT_680361</name>
</gene>
<protein>
    <submittedName>
        <fullName evidence="1">Uncharacterized protein</fullName>
    </submittedName>
</protein>
<accession>A0AAV4N8G3</accession>
<organism evidence="1 2">
    <name type="scientific">Caerostris extrusa</name>
    <name type="common">Bark spider</name>
    <name type="synonym">Caerostris bankana</name>
    <dbReference type="NCBI Taxonomy" id="172846"/>
    <lineage>
        <taxon>Eukaryota</taxon>
        <taxon>Metazoa</taxon>
        <taxon>Ecdysozoa</taxon>
        <taxon>Arthropoda</taxon>
        <taxon>Chelicerata</taxon>
        <taxon>Arachnida</taxon>
        <taxon>Araneae</taxon>
        <taxon>Araneomorphae</taxon>
        <taxon>Entelegynae</taxon>
        <taxon>Araneoidea</taxon>
        <taxon>Araneidae</taxon>
        <taxon>Caerostris</taxon>
    </lineage>
</organism>
<evidence type="ECO:0000313" key="1">
    <source>
        <dbReference type="EMBL" id="GIX80625.1"/>
    </source>
</evidence>
<dbReference type="Proteomes" id="UP001054945">
    <property type="component" value="Unassembled WGS sequence"/>
</dbReference>
<keyword evidence="2" id="KW-1185">Reference proteome</keyword>
<dbReference type="EMBL" id="BPLR01003051">
    <property type="protein sequence ID" value="GIX80625.1"/>
    <property type="molecule type" value="Genomic_DNA"/>
</dbReference>
<evidence type="ECO:0000313" key="2">
    <source>
        <dbReference type="Proteomes" id="UP001054945"/>
    </source>
</evidence>
<proteinExistence type="predicted"/>
<sequence>MMKVIKHGKVGALCETRSAVNREMPDVLIESPVYTAVRLNAQGRPKSSCFSFQRFYCDLNKQTCCRRGKSLHFGKSS</sequence>